<protein>
    <submittedName>
        <fullName evidence="2">Uncharacterized protein</fullName>
    </submittedName>
</protein>
<accession>A0A3B0SH31</accession>
<feature type="transmembrane region" description="Helical" evidence="1">
    <location>
        <begin position="34"/>
        <end position="53"/>
    </location>
</feature>
<gene>
    <name evidence="2" type="ORF">MNBD_ALPHA01-962</name>
</gene>
<dbReference type="AlphaFoldDB" id="A0A3B0SH31"/>
<keyword evidence="1" id="KW-0472">Membrane</keyword>
<dbReference type="EMBL" id="UOEJ01000068">
    <property type="protein sequence ID" value="VAV95583.1"/>
    <property type="molecule type" value="Genomic_DNA"/>
</dbReference>
<name>A0A3B0SH31_9ZZZZ</name>
<reference evidence="2" key="1">
    <citation type="submission" date="2018-06" db="EMBL/GenBank/DDBJ databases">
        <authorList>
            <person name="Zhirakovskaya E."/>
        </authorList>
    </citation>
    <scope>NUCLEOTIDE SEQUENCE</scope>
</reference>
<evidence type="ECO:0000313" key="2">
    <source>
        <dbReference type="EMBL" id="VAV95583.1"/>
    </source>
</evidence>
<organism evidence="2">
    <name type="scientific">hydrothermal vent metagenome</name>
    <dbReference type="NCBI Taxonomy" id="652676"/>
    <lineage>
        <taxon>unclassified sequences</taxon>
        <taxon>metagenomes</taxon>
        <taxon>ecological metagenomes</taxon>
    </lineage>
</organism>
<evidence type="ECO:0000256" key="1">
    <source>
        <dbReference type="SAM" id="Phobius"/>
    </source>
</evidence>
<keyword evidence="1" id="KW-1133">Transmembrane helix</keyword>
<proteinExistence type="predicted"/>
<sequence length="86" mass="9166">MYNLLINNTDPYSFMGLIRATPVTGSKRRPSHGLINAGIISMFMIAAIAHTALDTARAKQVPPNDNALLRLASGATGCSFEACNMV</sequence>
<keyword evidence="1" id="KW-0812">Transmembrane</keyword>